<feature type="region of interest" description="Disordered" evidence="1">
    <location>
        <begin position="64"/>
        <end position="105"/>
    </location>
</feature>
<feature type="compositionally biased region" description="Polar residues" evidence="1">
    <location>
        <begin position="72"/>
        <end position="89"/>
    </location>
</feature>
<dbReference type="Proteomes" id="UP000827986">
    <property type="component" value="Unassembled WGS sequence"/>
</dbReference>
<dbReference type="EMBL" id="JAHDVG010000466">
    <property type="protein sequence ID" value="KAH1182555.1"/>
    <property type="molecule type" value="Genomic_DNA"/>
</dbReference>
<evidence type="ECO:0000313" key="2">
    <source>
        <dbReference type="EMBL" id="KAH1182555.1"/>
    </source>
</evidence>
<evidence type="ECO:0000313" key="3">
    <source>
        <dbReference type="Proteomes" id="UP000827986"/>
    </source>
</evidence>
<protein>
    <submittedName>
        <fullName evidence="2">Uncharacterized protein</fullName>
    </submittedName>
</protein>
<dbReference type="AlphaFoldDB" id="A0A9D3XNX9"/>
<name>A0A9D3XNX9_9SAUR</name>
<keyword evidence="3" id="KW-1185">Reference proteome</keyword>
<gene>
    <name evidence="2" type="ORF">KIL84_004047</name>
</gene>
<reference evidence="2" key="1">
    <citation type="submission" date="2021-09" db="EMBL/GenBank/DDBJ databases">
        <title>The genome of Mauremys mutica provides insights into the evolution of semi-aquatic lifestyle.</title>
        <authorList>
            <person name="Gong S."/>
            <person name="Gao Y."/>
        </authorList>
    </citation>
    <scope>NUCLEOTIDE SEQUENCE</scope>
    <source>
        <strain evidence="2">MM-2020</strain>
        <tissue evidence="2">Muscle</tissue>
    </source>
</reference>
<organism evidence="2 3">
    <name type="scientific">Mauremys mutica</name>
    <name type="common">yellowpond turtle</name>
    <dbReference type="NCBI Taxonomy" id="74926"/>
    <lineage>
        <taxon>Eukaryota</taxon>
        <taxon>Metazoa</taxon>
        <taxon>Chordata</taxon>
        <taxon>Craniata</taxon>
        <taxon>Vertebrata</taxon>
        <taxon>Euteleostomi</taxon>
        <taxon>Archelosauria</taxon>
        <taxon>Testudinata</taxon>
        <taxon>Testudines</taxon>
        <taxon>Cryptodira</taxon>
        <taxon>Durocryptodira</taxon>
        <taxon>Testudinoidea</taxon>
        <taxon>Geoemydidae</taxon>
        <taxon>Geoemydinae</taxon>
        <taxon>Mauremys</taxon>
    </lineage>
</organism>
<comment type="caution">
    <text evidence="2">The sequence shown here is derived from an EMBL/GenBank/DDBJ whole genome shotgun (WGS) entry which is preliminary data.</text>
</comment>
<accession>A0A9D3XNX9</accession>
<evidence type="ECO:0000256" key="1">
    <source>
        <dbReference type="SAM" id="MobiDB-lite"/>
    </source>
</evidence>
<sequence length="105" mass="10844">MSLTEVVWTAASKMGPVTLTGASGCPCDVNILREGISSKSLSGTVCAPATITQYSTEESALHCSSPGAALRQQGNASFNGSPESGTRQPSYRRPAGGAVTLQQRR</sequence>
<proteinExistence type="predicted"/>